<reference evidence="1 2" key="1">
    <citation type="journal article" date="2019" name="Sci. Rep.">
        <title>Orb-weaving spider Araneus ventricosus genome elucidates the spidroin gene catalogue.</title>
        <authorList>
            <person name="Kono N."/>
            <person name="Nakamura H."/>
            <person name="Ohtoshi R."/>
            <person name="Moran D.A.P."/>
            <person name="Shinohara A."/>
            <person name="Yoshida Y."/>
            <person name="Fujiwara M."/>
            <person name="Mori M."/>
            <person name="Tomita M."/>
            <person name="Arakawa K."/>
        </authorList>
    </citation>
    <scope>NUCLEOTIDE SEQUENCE [LARGE SCALE GENOMIC DNA]</scope>
</reference>
<dbReference type="EMBL" id="BGPR01000581">
    <property type="protein sequence ID" value="GBM27298.1"/>
    <property type="molecule type" value="Genomic_DNA"/>
</dbReference>
<dbReference type="Proteomes" id="UP000499080">
    <property type="component" value="Unassembled WGS sequence"/>
</dbReference>
<sequence>MFREEDNIFSNPISETKTNFRHDVIDFPACIAIDPRSIMVWKMRCVFYCFMKCSDFSLKYGVVVVVFRRPLVLQSHHTRSNFVVDIKKNVSQASDSVGLSCVKAHAGNPENETSDHFG</sequence>
<comment type="caution">
    <text evidence="1">The sequence shown here is derived from an EMBL/GenBank/DDBJ whole genome shotgun (WGS) entry which is preliminary data.</text>
</comment>
<organism evidence="1 2">
    <name type="scientific">Araneus ventricosus</name>
    <name type="common">Orbweaver spider</name>
    <name type="synonym">Epeira ventricosa</name>
    <dbReference type="NCBI Taxonomy" id="182803"/>
    <lineage>
        <taxon>Eukaryota</taxon>
        <taxon>Metazoa</taxon>
        <taxon>Ecdysozoa</taxon>
        <taxon>Arthropoda</taxon>
        <taxon>Chelicerata</taxon>
        <taxon>Arachnida</taxon>
        <taxon>Araneae</taxon>
        <taxon>Araneomorphae</taxon>
        <taxon>Entelegynae</taxon>
        <taxon>Araneoidea</taxon>
        <taxon>Araneidae</taxon>
        <taxon>Araneus</taxon>
    </lineage>
</organism>
<dbReference type="AlphaFoldDB" id="A0A4Y2EGT9"/>
<name>A0A4Y2EGT9_ARAVE</name>
<accession>A0A4Y2EGT9</accession>
<gene>
    <name evidence="1" type="ORF">AVEN_222375_1</name>
</gene>
<proteinExistence type="predicted"/>
<protein>
    <submittedName>
        <fullName evidence="1">Uncharacterized protein</fullName>
    </submittedName>
</protein>
<keyword evidence="2" id="KW-1185">Reference proteome</keyword>
<evidence type="ECO:0000313" key="1">
    <source>
        <dbReference type="EMBL" id="GBM27298.1"/>
    </source>
</evidence>
<evidence type="ECO:0000313" key="2">
    <source>
        <dbReference type="Proteomes" id="UP000499080"/>
    </source>
</evidence>